<dbReference type="InterPro" id="IPR041985">
    <property type="entry name" value="Ribosomal_eL14_KOW"/>
</dbReference>
<reference evidence="3 4" key="1">
    <citation type="journal article" date="2012" name="PLoS ONE">
        <title>The purine-utilizing bacterium Clostridium acidurici 9a: a genome-guided metabolic reconsideration.</title>
        <authorList>
            <person name="Hartwich K."/>
            <person name="Poehlein A."/>
            <person name="Daniel R."/>
        </authorList>
    </citation>
    <scope>NUCLEOTIDE SEQUENCE [LARGE SCALE GENOMIC DNA]</scope>
    <source>
        <strain evidence="4">ATCC 7906 / DSM 604 / BCRC 14475 / CIP 104303 / KCTC 5404 / NCIMB 10678 / 9a</strain>
    </source>
</reference>
<organism evidence="3 4">
    <name type="scientific">Gottschalkia acidurici (strain ATCC 7906 / DSM 604 / BCRC 14475 / CIP 104303 / KCTC 5404 / NCIMB 10678 / 9a)</name>
    <name type="common">Clostridium acidurici</name>
    <dbReference type="NCBI Taxonomy" id="1128398"/>
    <lineage>
        <taxon>Bacteria</taxon>
        <taxon>Bacillati</taxon>
        <taxon>Bacillota</taxon>
        <taxon>Tissierellia</taxon>
        <taxon>Tissierellales</taxon>
        <taxon>Gottschalkiaceae</taxon>
        <taxon>Gottschalkia</taxon>
    </lineage>
</organism>
<dbReference type="RefSeq" id="WP_014968379.1">
    <property type="nucleotide sequence ID" value="NC_018664.1"/>
</dbReference>
<dbReference type="eggNOG" id="COG2163">
    <property type="taxonomic scope" value="Bacteria"/>
</dbReference>
<dbReference type="InterPro" id="IPR008991">
    <property type="entry name" value="Translation_prot_SH3-like_sf"/>
</dbReference>
<evidence type="ECO:0000256" key="1">
    <source>
        <dbReference type="ARBA" id="ARBA00022980"/>
    </source>
</evidence>
<accession>K0AZL7</accession>
<dbReference type="AlphaFoldDB" id="K0AZL7"/>
<dbReference type="Proteomes" id="UP000006094">
    <property type="component" value="Chromosome"/>
</dbReference>
<dbReference type="CDD" id="cd06088">
    <property type="entry name" value="KOW_RPL14"/>
    <property type="match status" value="1"/>
</dbReference>
<dbReference type="SUPFAM" id="SSF50104">
    <property type="entry name" value="Translation proteins SH3-like domain"/>
    <property type="match status" value="1"/>
</dbReference>
<protein>
    <submittedName>
        <fullName evidence="3">Uncharacterized protein</fullName>
    </submittedName>
</protein>
<evidence type="ECO:0000256" key="2">
    <source>
        <dbReference type="ARBA" id="ARBA00023274"/>
    </source>
</evidence>
<dbReference type="STRING" id="1128398.Curi_c22400"/>
<dbReference type="HOGENOM" id="CLU_168121_0_0_9"/>
<evidence type="ECO:0000313" key="3">
    <source>
        <dbReference type="EMBL" id="AFS79243.1"/>
    </source>
</evidence>
<evidence type="ECO:0000313" key="4">
    <source>
        <dbReference type="Proteomes" id="UP000006094"/>
    </source>
</evidence>
<sequence>METTTDINLGQIVKSKAGRDKDKIFTVIDIVDEDYILIVDGKYRKLDNPKKKKIKHLMVYKNVLGDLKEKIARNEINNSYIRKELAPFNK</sequence>
<dbReference type="PATRIC" id="fig|1128398.3.peg.2319"/>
<dbReference type="OrthoDB" id="1683515at2"/>
<gene>
    <name evidence="3" type="ordered locus">Curi_c22400</name>
</gene>
<keyword evidence="2" id="KW-0687">Ribonucleoprotein</keyword>
<dbReference type="Gene3D" id="2.30.30.30">
    <property type="match status" value="1"/>
</dbReference>
<dbReference type="EMBL" id="CP003326">
    <property type="protein sequence ID" value="AFS79243.1"/>
    <property type="molecule type" value="Genomic_DNA"/>
</dbReference>
<dbReference type="GO" id="GO:0005840">
    <property type="term" value="C:ribosome"/>
    <property type="evidence" value="ECO:0007669"/>
    <property type="project" value="UniProtKB-KW"/>
</dbReference>
<proteinExistence type="predicted"/>
<dbReference type="GO" id="GO:1990904">
    <property type="term" value="C:ribonucleoprotein complex"/>
    <property type="evidence" value="ECO:0007669"/>
    <property type="project" value="UniProtKB-KW"/>
</dbReference>
<name>K0AZL7_GOTA9</name>
<keyword evidence="4" id="KW-1185">Reference proteome</keyword>
<dbReference type="InterPro" id="IPR014722">
    <property type="entry name" value="Rib_uL2_dom2"/>
</dbReference>
<dbReference type="KEGG" id="cad:Curi_c22400"/>
<keyword evidence="1" id="KW-0689">Ribosomal protein</keyword>